<dbReference type="Gene3D" id="3.90.70.10">
    <property type="entry name" value="Cysteine proteinases"/>
    <property type="match status" value="2"/>
</dbReference>
<dbReference type="InterPro" id="IPR028889">
    <property type="entry name" value="USP"/>
</dbReference>
<name>A0A8C4M2M6_EQUAS</name>
<dbReference type="FunFam" id="3.90.70.10:FF:000106">
    <property type="entry name" value="Ubiquitin carboxyl-terminal hydrolase 35"/>
    <property type="match status" value="1"/>
</dbReference>
<evidence type="ECO:0000313" key="3">
    <source>
        <dbReference type="Ensembl" id="ENSEASP00005020100.2"/>
    </source>
</evidence>
<dbReference type="Pfam" id="PF21246">
    <property type="entry name" value="Usp38-like_N"/>
    <property type="match status" value="1"/>
</dbReference>
<dbReference type="Ensembl" id="ENSEAST00005021826.2">
    <property type="protein sequence ID" value="ENSEASP00005020100.2"/>
    <property type="gene ID" value="ENSEASG00005013870.2"/>
</dbReference>
<feature type="region of interest" description="Disordered" evidence="1">
    <location>
        <begin position="805"/>
        <end position="842"/>
    </location>
</feature>
<reference evidence="3 4" key="1">
    <citation type="journal article" date="2020" name="Nat. Commun.">
        <title>Donkey genomes provide new insights into domestication and selection for coat color.</title>
        <authorList>
            <person name="Wang"/>
            <person name="C."/>
            <person name="Li"/>
            <person name="H."/>
            <person name="Guo"/>
            <person name="Y."/>
            <person name="Huang"/>
            <person name="J."/>
            <person name="Sun"/>
            <person name="Y."/>
            <person name="Min"/>
            <person name="J."/>
            <person name="Wang"/>
            <person name="J."/>
            <person name="Fang"/>
            <person name="X."/>
            <person name="Zhao"/>
            <person name="Z."/>
            <person name="Wang"/>
            <person name="S."/>
            <person name="Zhang"/>
            <person name="Y."/>
            <person name="Liu"/>
            <person name="Q."/>
            <person name="Jiang"/>
            <person name="Q."/>
            <person name="Wang"/>
            <person name="X."/>
            <person name="Guo"/>
            <person name="Y."/>
            <person name="Yang"/>
            <person name="C."/>
            <person name="Wang"/>
            <person name="Y."/>
            <person name="Tian"/>
            <person name="F."/>
            <person name="Zhuang"/>
            <person name="G."/>
            <person name="Fan"/>
            <person name="Y."/>
            <person name="Gao"/>
            <person name="Q."/>
            <person name="Li"/>
            <person name="Y."/>
            <person name="Ju"/>
            <person name="Z."/>
            <person name="Li"/>
            <person name="J."/>
            <person name="Li"/>
            <person name="R."/>
            <person name="Hou"/>
            <person name="M."/>
            <person name="Yang"/>
            <person name="G."/>
            <person name="Liu"/>
            <person name="G."/>
            <person name="Liu"/>
            <person name="W."/>
            <person name="Guo"/>
            <person name="J."/>
            <person name="Pan"/>
            <person name="S."/>
            <person name="Fan"/>
            <person name="G."/>
            <person name="Zhang"/>
            <person name="W."/>
            <person name="Zhang"/>
            <person name="R."/>
            <person name="Yu"/>
            <person name="J."/>
            <person name="Zhang"/>
            <person name="X."/>
            <person name="Yin"/>
            <person name="Q."/>
            <person name="Ji"/>
            <person name="C."/>
            <person name="Jin"/>
            <person name="Y."/>
            <person name="Yue"/>
            <person name="G."/>
            <person name="Liu"/>
            <person name="M."/>
            <person name="Xu"/>
            <person name="J."/>
            <person name="Liu"/>
            <person name="S."/>
            <person name="Jordana"/>
            <person name="J."/>
            <person name="Noce"/>
            <person name="A."/>
            <person name="Amills"/>
            <person name="M."/>
            <person name="Wu"/>
            <person name="D.D."/>
            <person name="Li"/>
            <person name="S."/>
            <person name="Zhou"/>
            <person name="X. and Zhong"/>
            <person name="J."/>
        </authorList>
    </citation>
    <scope>NUCLEOTIDE SEQUENCE [LARGE SCALE GENOMIC DNA]</scope>
</reference>
<dbReference type="GeneTree" id="ENSGT00940000160942"/>
<dbReference type="Pfam" id="PF00443">
    <property type="entry name" value="UCH"/>
    <property type="match status" value="1"/>
</dbReference>
<dbReference type="GO" id="GO:0004843">
    <property type="term" value="F:cysteine-type deubiquitinase activity"/>
    <property type="evidence" value="ECO:0007669"/>
    <property type="project" value="Ensembl"/>
</dbReference>
<dbReference type="InterPro" id="IPR038765">
    <property type="entry name" value="Papain-like_cys_pep_sf"/>
</dbReference>
<feature type="compositionally biased region" description="Basic residues" evidence="1">
    <location>
        <begin position="783"/>
        <end position="792"/>
    </location>
</feature>
<organism evidence="3 4">
    <name type="scientific">Equus asinus</name>
    <name type="common">Donkey</name>
    <name type="synonym">Equus africanus asinus</name>
    <dbReference type="NCBI Taxonomy" id="9793"/>
    <lineage>
        <taxon>Eukaryota</taxon>
        <taxon>Metazoa</taxon>
        <taxon>Chordata</taxon>
        <taxon>Craniata</taxon>
        <taxon>Vertebrata</taxon>
        <taxon>Euteleostomi</taxon>
        <taxon>Mammalia</taxon>
        <taxon>Eutheria</taxon>
        <taxon>Laurasiatheria</taxon>
        <taxon>Perissodactyla</taxon>
        <taxon>Equidae</taxon>
        <taxon>Equus</taxon>
    </lineage>
</organism>
<dbReference type="PROSITE" id="PS50235">
    <property type="entry name" value="USP_3"/>
    <property type="match status" value="1"/>
</dbReference>
<sequence length="1103" mass="125034">MDKILEAVVTSSYPASVKQGLVRRVLEAARQPLEREQCLALLALGARLYVTGADELPRRVGCQLLHVAGRHHPDVFAEFFSARRVLRLLQGGAGPPGVRALACVQLGLQLMPEGPAADEVLAVLRRELLRTVRERPGPAACAQVARLLARHPRCVPEGPHRLLFCQQLVRCLGRFRCPAEGEEGAVEFLEQAQQVSGLLAQLWRAQPAAILPCLKELFAVISCTEEEPPSSALASVVQHLPLELMDGVVRNLSNDDSVSDSQMLTAISRMIDWVSWPLGKNIDKWIIALLKGLAAVKKFSILIEVSLAKIEKVFSKLLYPIVRGAALSVLKYMLLTFQHSHEAFHLLLSHIPPMVASLVKEDSNSGTSCLEQLAELVHCMVFRFPGFPDLYEPVMEAIKDLHVPNEDRIKQLLGQDAWTSQKSELAGFYPRLMAKSDTGKIGLINLGNTCYVNSILQALFMASDFRHCVLRLTENNSQPLMTKLQWLFAFLEHSQRPAISPENFLSASWTPWFSPGTQQDCSEYLKYLLDRLHEEEKTGTRIYQKLKQSSLPSPPEEPPSPTSTSVEKMFGGKIMTRICCLHCLNVSSREEAFTDLSLAFPPAERCRRRRLGSVMFPAEDIGARDPPSPSRAQVPSRAGPRRQRKHCITGGAPPAVLDIEGLGPQGPWEQRSQEEKVEKEEEAKEERVEEKEERAEEKETVEEKEEEAEEERAEETKERVEKEEEREKEGEQVKEEEERVKEERVKEKEERVKEERVKEKEERVKEERVKEKEERVKEERGERRRRREQRRRRREQRRRRREKRRRQRREEKEKEAENEKKKAEDSLGPGTNRAAATSPGEGSRSVLDLVNYFLSPERLTAENRYYCESCASLQDAEKVVELSQGPRYLILTLLRFSFDLRTMRRRKILDDVSIPLLLRLPLAGGHGQAYDLCSVVVHSGVSSESGHYYCYAREGAARPAPSVGTAERPEPENQWYLFNDTRVSFSSFESVSNVTSFFPKDTAYVLFYRQRPGEGPEAEPGSPRVRAEPTLHKDLMEAISKDNILYLQEQEKEARSRAAYISTLPSSPRWGRGFDEDKDEDEGSPGGCNPAGGNGGDFHRLVF</sequence>
<dbReference type="FunFam" id="3.90.70.10:FF:000094">
    <property type="entry name" value="ubiquitin carboxyl-terminal hydrolase 35"/>
    <property type="match status" value="1"/>
</dbReference>
<dbReference type="GO" id="GO:0005634">
    <property type="term" value="C:nucleus"/>
    <property type="evidence" value="ECO:0007669"/>
    <property type="project" value="TreeGrafter"/>
</dbReference>
<dbReference type="AlphaFoldDB" id="A0A8C4M2M6"/>
<dbReference type="InterPro" id="IPR018200">
    <property type="entry name" value="USP_CS"/>
</dbReference>
<evidence type="ECO:0000256" key="1">
    <source>
        <dbReference type="SAM" id="MobiDB-lite"/>
    </source>
</evidence>
<reference evidence="3" key="3">
    <citation type="submission" date="2025-09" db="UniProtKB">
        <authorList>
            <consortium name="Ensembl"/>
        </authorList>
    </citation>
    <scope>IDENTIFICATION</scope>
</reference>
<feature type="compositionally biased region" description="Gly residues" evidence="1">
    <location>
        <begin position="1084"/>
        <end position="1096"/>
    </location>
</feature>
<feature type="region of interest" description="Disordered" evidence="1">
    <location>
        <begin position="545"/>
        <end position="567"/>
    </location>
</feature>
<keyword evidence="4" id="KW-1185">Reference proteome</keyword>
<feature type="compositionally biased region" description="Basic and acidic residues" evidence="1">
    <location>
        <begin position="808"/>
        <end position="825"/>
    </location>
</feature>
<dbReference type="GO" id="GO:0005829">
    <property type="term" value="C:cytosol"/>
    <property type="evidence" value="ECO:0007669"/>
    <property type="project" value="TreeGrafter"/>
</dbReference>
<feature type="domain" description="USP" evidence="2">
    <location>
        <begin position="441"/>
        <end position="1011"/>
    </location>
</feature>
<dbReference type="InterPro" id="IPR050164">
    <property type="entry name" value="Peptidase_C19"/>
</dbReference>
<protein>
    <submittedName>
        <fullName evidence="3">Ubiquitin specific peptidase 35</fullName>
    </submittedName>
</protein>
<dbReference type="PROSITE" id="PS00972">
    <property type="entry name" value="USP_1"/>
    <property type="match status" value="1"/>
</dbReference>
<dbReference type="SUPFAM" id="SSF54001">
    <property type="entry name" value="Cysteine proteinases"/>
    <property type="match status" value="1"/>
</dbReference>
<dbReference type="PANTHER" id="PTHR24006:SF660">
    <property type="entry name" value="UBIQUITIN CARBOXYL-TERMINAL HYDROLASE 35"/>
    <property type="match status" value="1"/>
</dbReference>
<dbReference type="InterPro" id="IPR001394">
    <property type="entry name" value="Peptidase_C19_UCH"/>
</dbReference>
<accession>A0A8C4M2M6</accession>
<dbReference type="PROSITE" id="PS00973">
    <property type="entry name" value="USP_2"/>
    <property type="match status" value="1"/>
</dbReference>
<feature type="compositionally biased region" description="Pro residues" evidence="1">
    <location>
        <begin position="552"/>
        <end position="561"/>
    </location>
</feature>
<feature type="compositionally biased region" description="Basic and acidic residues" evidence="1">
    <location>
        <begin position="714"/>
        <end position="782"/>
    </location>
</feature>
<feature type="region of interest" description="Disordered" evidence="1">
    <location>
        <begin position="1065"/>
        <end position="1103"/>
    </location>
</feature>
<feature type="compositionally biased region" description="Acidic residues" evidence="1">
    <location>
        <begin position="699"/>
        <end position="713"/>
    </location>
</feature>
<reference evidence="3" key="2">
    <citation type="submission" date="2025-08" db="UniProtKB">
        <authorList>
            <consortium name="Ensembl"/>
        </authorList>
    </citation>
    <scope>IDENTIFICATION</scope>
</reference>
<gene>
    <name evidence="3" type="primary">USP35</name>
</gene>
<dbReference type="InterPro" id="IPR049407">
    <property type="entry name" value="Usp38-like_N"/>
</dbReference>
<dbReference type="Proteomes" id="UP000694387">
    <property type="component" value="Chromosome 20"/>
</dbReference>
<feature type="region of interest" description="Disordered" evidence="1">
    <location>
        <begin position="617"/>
        <end position="792"/>
    </location>
</feature>
<proteinExistence type="predicted"/>
<dbReference type="GO" id="GO:0016579">
    <property type="term" value="P:protein deubiquitination"/>
    <property type="evidence" value="ECO:0007669"/>
    <property type="project" value="InterPro"/>
</dbReference>
<dbReference type="PANTHER" id="PTHR24006">
    <property type="entry name" value="UBIQUITIN CARBOXYL-TERMINAL HYDROLASE"/>
    <property type="match status" value="1"/>
</dbReference>
<evidence type="ECO:0000313" key="4">
    <source>
        <dbReference type="Proteomes" id="UP000694387"/>
    </source>
</evidence>
<evidence type="ECO:0000259" key="2">
    <source>
        <dbReference type="PROSITE" id="PS50235"/>
    </source>
</evidence>
<feature type="compositionally biased region" description="Basic and acidic residues" evidence="1">
    <location>
        <begin position="671"/>
        <end position="698"/>
    </location>
</feature>